<evidence type="ECO:0000313" key="1">
    <source>
        <dbReference type="EMBL" id="SMO62289.1"/>
    </source>
</evidence>
<sequence length="115" mass="12428">MTNLILTSLGLENGTWMGHLQADTQPEISVSYRGDALDEVHLSPADTGWELCVQVPDVALSDGVHSFVISDSVSGLKLGGFSIIAGNAAADDLRAELDLMRAELDMLKRVFRRSQ</sequence>
<keyword evidence="2" id="KW-1185">Reference proteome</keyword>
<dbReference type="AlphaFoldDB" id="A0A521CS30"/>
<accession>A0A521CS30</accession>
<dbReference type="EMBL" id="FXTE01000003">
    <property type="protein sequence ID" value="SMO62289.1"/>
    <property type="molecule type" value="Genomic_DNA"/>
</dbReference>
<dbReference type="RefSeq" id="WP_142636351.1">
    <property type="nucleotide sequence ID" value="NZ_CANMQC010000003.1"/>
</dbReference>
<name>A0A521CS30_9RHOB</name>
<dbReference type="OrthoDB" id="7772846at2"/>
<protein>
    <submittedName>
        <fullName evidence="1">Uncharacterized protein</fullName>
    </submittedName>
</protein>
<reference evidence="1 2" key="1">
    <citation type="submission" date="2017-05" db="EMBL/GenBank/DDBJ databases">
        <authorList>
            <person name="Varghese N."/>
            <person name="Submissions S."/>
        </authorList>
    </citation>
    <scope>NUCLEOTIDE SEQUENCE [LARGE SCALE GENOMIC DNA]</scope>
    <source>
        <strain evidence="1 2">DSM 28009</strain>
    </source>
</reference>
<dbReference type="Proteomes" id="UP000319555">
    <property type="component" value="Unassembled WGS sequence"/>
</dbReference>
<organism evidence="1 2">
    <name type="scientific">Ruegeria faecimaris</name>
    <dbReference type="NCBI Taxonomy" id="686389"/>
    <lineage>
        <taxon>Bacteria</taxon>
        <taxon>Pseudomonadati</taxon>
        <taxon>Pseudomonadota</taxon>
        <taxon>Alphaproteobacteria</taxon>
        <taxon>Rhodobacterales</taxon>
        <taxon>Roseobacteraceae</taxon>
        <taxon>Ruegeria</taxon>
    </lineage>
</organism>
<evidence type="ECO:0000313" key="2">
    <source>
        <dbReference type="Proteomes" id="UP000319555"/>
    </source>
</evidence>
<proteinExistence type="predicted"/>
<gene>
    <name evidence="1" type="ORF">SAMN06265380_103200</name>
</gene>